<comment type="cofactor">
    <cofactor evidence="1">
        <name>FAD</name>
        <dbReference type="ChEBI" id="CHEBI:57692"/>
    </cofactor>
</comment>
<dbReference type="RefSeq" id="WP_058920271.1">
    <property type="nucleotide sequence ID" value="NZ_JBHSQC010000015.1"/>
</dbReference>
<dbReference type="SUPFAM" id="SSF51905">
    <property type="entry name" value="FAD/NAD(P)-binding domain"/>
    <property type="match status" value="1"/>
</dbReference>
<evidence type="ECO:0000256" key="4">
    <source>
        <dbReference type="ARBA" id="ARBA00022827"/>
    </source>
</evidence>
<evidence type="ECO:0000256" key="5">
    <source>
        <dbReference type="ARBA" id="ARBA00023002"/>
    </source>
</evidence>
<dbReference type="PANTHER" id="PTHR42913">
    <property type="entry name" value="APOPTOSIS-INDUCING FACTOR 1"/>
    <property type="match status" value="1"/>
</dbReference>
<evidence type="ECO:0000313" key="8">
    <source>
        <dbReference type="Proteomes" id="UP001597285"/>
    </source>
</evidence>
<dbReference type="EMBL" id="JBHUFF010000008">
    <property type="protein sequence ID" value="MFD1798827.1"/>
    <property type="molecule type" value="Genomic_DNA"/>
</dbReference>
<name>A0ABW4NKE6_9LACT</name>
<dbReference type="InterPro" id="IPR051169">
    <property type="entry name" value="NADH-Q_oxidoreductase"/>
</dbReference>
<dbReference type="PRINTS" id="PR00368">
    <property type="entry name" value="FADPNR"/>
</dbReference>
<comment type="caution">
    <text evidence="7">The sequence shown here is derived from an EMBL/GenBank/DDBJ whole genome shotgun (WGS) entry which is preliminary data.</text>
</comment>
<organism evidence="7 8">
    <name type="scientific">Carnobacterium antarcticum</name>
    <dbReference type="NCBI Taxonomy" id="2126436"/>
    <lineage>
        <taxon>Bacteria</taxon>
        <taxon>Bacillati</taxon>
        <taxon>Bacillota</taxon>
        <taxon>Bacilli</taxon>
        <taxon>Lactobacillales</taxon>
        <taxon>Carnobacteriaceae</taxon>
        <taxon>Carnobacterium</taxon>
    </lineage>
</organism>
<reference evidence="8" key="1">
    <citation type="journal article" date="2019" name="Int. J. Syst. Evol. Microbiol.">
        <title>The Global Catalogue of Microorganisms (GCM) 10K type strain sequencing project: providing services to taxonomists for standard genome sequencing and annotation.</title>
        <authorList>
            <consortium name="The Broad Institute Genomics Platform"/>
            <consortium name="The Broad Institute Genome Sequencing Center for Infectious Disease"/>
            <person name="Wu L."/>
            <person name="Ma J."/>
        </authorList>
    </citation>
    <scope>NUCLEOTIDE SEQUENCE [LARGE SCALE GENOMIC DNA]</scope>
    <source>
        <strain evidence="8">KCTC 42143</strain>
    </source>
</reference>
<keyword evidence="3" id="KW-0285">Flavoprotein</keyword>
<keyword evidence="5 7" id="KW-0560">Oxidoreductase</keyword>
<dbReference type="GO" id="GO:0016491">
    <property type="term" value="F:oxidoreductase activity"/>
    <property type="evidence" value="ECO:0007669"/>
    <property type="project" value="UniProtKB-KW"/>
</dbReference>
<gene>
    <name evidence="7" type="ORF">ACFSBK_02995</name>
</gene>
<proteinExistence type="inferred from homology"/>
<evidence type="ECO:0000256" key="2">
    <source>
        <dbReference type="ARBA" id="ARBA00005272"/>
    </source>
</evidence>
<dbReference type="Gene3D" id="3.50.50.100">
    <property type="match status" value="1"/>
</dbReference>
<protein>
    <submittedName>
        <fullName evidence="7">NAD(P)/FAD-dependent oxidoreductase</fullName>
        <ecNumber evidence="7">1.6.5.-</ecNumber>
    </submittedName>
</protein>
<evidence type="ECO:0000313" key="7">
    <source>
        <dbReference type="EMBL" id="MFD1798827.1"/>
    </source>
</evidence>
<keyword evidence="8" id="KW-1185">Reference proteome</keyword>
<keyword evidence="4" id="KW-0274">FAD</keyword>
<dbReference type="PANTHER" id="PTHR42913:SF3">
    <property type="entry name" value="64 KDA MITOCHONDRIAL NADH DEHYDROGENASE (EUROFUNG)"/>
    <property type="match status" value="1"/>
</dbReference>
<dbReference type="InterPro" id="IPR023753">
    <property type="entry name" value="FAD/NAD-binding_dom"/>
</dbReference>
<dbReference type="Pfam" id="PF07992">
    <property type="entry name" value="Pyr_redox_2"/>
    <property type="match status" value="1"/>
</dbReference>
<evidence type="ECO:0000259" key="6">
    <source>
        <dbReference type="Pfam" id="PF07992"/>
    </source>
</evidence>
<dbReference type="InterPro" id="IPR036188">
    <property type="entry name" value="FAD/NAD-bd_sf"/>
</dbReference>
<evidence type="ECO:0000256" key="3">
    <source>
        <dbReference type="ARBA" id="ARBA00022630"/>
    </source>
</evidence>
<dbReference type="Proteomes" id="UP001597285">
    <property type="component" value="Unassembled WGS sequence"/>
</dbReference>
<dbReference type="EC" id="1.6.5.-" evidence="7"/>
<evidence type="ECO:0000256" key="1">
    <source>
        <dbReference type="ARBA" id="ARBA00001974"/>
    </source>
</evidence>
<feature type="domain" description="FAD/NAD(P)-binding" evidence="6">
    <location>
        <begin position="5"/>
        <end position="321"/>
    </location>
</feature>
<comment type="similarity">
    <text evidence="2">Belongs to the NADH dehydrogenase family.</text>
</comment>
<sequence>MSKTNVVILGAGYAGLRALRSLQSKRLDIDITLVNKNEYHYEATYLHEVASGAHAAERISYPIKDVVTPKRTNFIQDTVVVVNKDEKTVELEKNGTISFDYLILALGFESESFGIKGVDEFGLPMVDIETSKAVDEHLRKQFEKYNETKDESYLSIVVCGAGFTSIEYIGELTLQMPKLVKQYNVPAEKIQITCIEAMSNLLPMFDKELSDYGIEILKKRGVKFFVGTPIKELTADTVIYEEAGELKSVKAKTIVWTTGVRGSSIVERSGFEQRRNRVMVENDLTAPGYPEIFIIGDCSAVMDSKTNRPFPPTAQIALKQGVSAANNLEAKLKGTAIKPFTFTSLGTVCSIGNTEAIGEVMGRNLKGYPASVMKKIIGDRSLMMTGGVGITAKKGRFDFFR</sequence>
<accession>A0ABW4NKE6</accession>